<feature type="domain" description="Major facilitator superfamily (MFS) profile" evidence="8">
    <location>
        <begin position="150"/>
        <end position="635"/>
    </location>
</feature>
<dbReference type="AlphaFoldDB" id="A0A178EQ10"/>
<dbReference type="EMBL" id="LHPM01000019">
    <property type="protein sequence ID" value="OAL61886.1"/>
    <property type="molecule type" value="Genomic_DNA"/>
</dbReference>
<gene>
    <name evidence="9" type="ORF">A7C99_6456</name>
</gene>
<evidence type="ECO:0000256" key="6">
    <source>
        <dbReference type="SAM" id="MobiDB-lite"/>
    </source>
</evidence>
<organism evidence="9 10">
    <name type="scientific">Trichophyton rubrum</name>
    <name type="common">Athlete's foot fungus</name>
    <name type="synonym">Epidermophyton rubrum</name>
    <dbReference type="NCBI Taxonomy" id="5551"/>
    <lineage>
        <taxon>Eukaryota</taxon>
        <taxon>Fungi</taxon>
        <taxon>Dikarya</taxon>
        <taxon>Ascomycota</taxon>
        <taxon>Pezizomycotina</taxon>
        <taxon>Eurotiomycetes</taxon>
        <taxon>Eurotiomycetidae</taxon>
        <taxon>Onygenales</taxon>
        <taxon>Arthrodermataceae</taxon>
        <taxon>Trichophyton</taxon>
    </lineage>
</organism>
<dbReference type="InterPro" id="IPR036259">
    <property type="entry name" value="MFS_trans_sf"/>
</dbReference>
<evidence type="ECO:0000256" key="1">
    <source>
        <dbReference type="ARBA" id="ARBA00004127"/>
    </source>
</evidence>
<keyword evidence="4 7" id="KW-1133">Transmembrane helix</keyword>
<dbReference type="VEuPathDB" id="FungiDB:TERG_02992"/>
<keyword evidence="5 7" id="KW-0472">Membrane</keyword>
<accession>A0A178EQ10</accession>
<dbReference type="InterPro" id="IPR011701">
    <property type="entry name" value="MFS"/>
</dbReference>
<dbReference type="GO" id="GO:0015174">
    <property type="term" value="F:basic amino acid transmembrane transporter activity"/>
    <property type="evidence" value="ECO:0007669"/>
    <property type="project" value="TreeGrafter"/>
</dbReference>
<name>A0A178EQ10_TRIRU</name>
<evidence type="ECO:0000256" key="7">
    <source>
        <dbReference type="SAM" id="Phobius"/>
    </source>
</evidence>
<feature type="transmembrane region" description="Helical" evidence="7">
    <location>
        <begin position="447"/>
        <end position="465"/>
    </location>
</feature>
<dbReference type="Pfam" id="PF07690">
    <property type="entry name" value="MFS_1"/>
    <property type="match status" value="1"/>
</dbReference>
<feature type="transmembrane region" description="Helical" evidence="7">
    <location>
        <begin position="540"/>
        <end position="562"/>
    </location>
</feature>
<feature type="region of interest" description="Disordered" evidence="6">
    <location>
        <begin position="97"/>
        <end position="129"/>
    </location>
</feature>
<evidence type="ECO:0000259" key="8">
    <source>
        <dbReference type="PROSITE" id="PS50850"/>
    </source>
</evidence>
<keyword evidence="3 7" id="KW-0812">Transmembrane</keyword>
<feature type="transmembrane region" description="Helical" evidence="7">
    <location>
        <begin position="301"/>
        <end position="325"/>
    </location>
</feature>
<evidence type="ECO:0000256" key="4">
    <source>
        <dbReference type="ARBA" id="ARBA00022989"/>
    </source>
</evidence>
<dbReference type="SUPFAM" id="SSF103473">
    <property type="entry name" value="MFS general substrate transporter"/>
    <property type="match status" value="1"/>
</dbReference>
<proteinExistence type="predicted"/>
<dbReference type="GO" id="GO:0000329">
    <property type="term" value="C:fungal-type vacuole membrane"/>
    <property type="evidence" value="ECO:0007669"/>
    <property type="project" value="TreeGrafter"/>
</dbReference>
<dbReference type="GO" id="GO:0012505">
    <property type="term" value="C:endomembrane system"/>
    <property type="evidence" value="ECO:0007669"/>
    <property type="project" value="UniProtKB-SubCell"/>
</dbReference>
<evidence type="ECO:0000256" key="5">
    <source>
        <dbReference type="ARBA" id="ARBA00023136"/>
    </source>
</evidence>
<dbReference type="InterPro" id="IPR020846">
    <property type="entry name" value="MFS_dom"/>
</dbReference>
<comment type="caution">
    <text evidence="9">The sequence shown here is derived from an EMBL/GenBank/DDBJ whole genome shotgun (WGS) entry which is preliminary data.</text>
</comment>
<evidence type="ECO:0000256" key="3">
    <source>
        <dbReference type="ARBA" id="ARBA00022692"/>
    </source>
</evidence>
<keyword evidence="2" id="KW-0813">Transport</keyword>
<protein>
    <submittedName>
        <fullName evidence="9">MFS multidrug transporter</fullName>
    </submittedName>
</protein>
<sequence>MLLRENCYRRTTVEVDGWEPCKQRQSTYKLDRRRKLRQSQIRWRSAHNQGQVCFFLIRGAVPGPYSPQHIFTPQFSGLKVIGPIAFACETVRMATGAQDQDVTHPPPSETSPLLGDRATAENGVSSGESEANVTDLPLIEEASFGELLTILMSTWVGVFFAALDGTIVATISAQISSSFNSLSLISWLATAYLVSSSACQPISGKLTDIFSRRTGLVISNILFGVGNLICGLATEEWVMIFGRTIAGMGGGGLTAISTFLTSDLVPLRKRGIWQGIGNICFGIGSGLGGIFGGYVNDNWGWRWAFLIQVPFVAVSAILVSIYVNVPVRVTDTSRWKRIDFLGAGTLVCALVLFLLGLNSGGNQVAWTHPLVLTTIPLSVVLLIAFIYIEDRVAAEPIIPIRLLMDRTVLSCCLTNWFVTMAVFALFIYIPVFLQVQGYTTTLAGTRLVAQAFGTSVGSLGSGYLMRMTGRYLYFNYGSVVLIVIGIGLICTVDLATPAVPPFIYLFISGLGYGGMLTSTLVAIIAAVDHEHQAVVTSASYAFRSTGSSIGISVASAVFQNLLRSGLWSRLGHFGDAEKIIRKVTERFGEIRNLPPNIAAIVRDCYMGSLQAAFLTALGLAAMGALASLAMREHKLHMNLARKD</sequence>
<dbReference type="PANTHER" id="PTHR23501:SF191">
    <property type="entry name" value="VACUOLAR BASIC AMINO ACID TRANSPORTER 4"/>
    <property type="match status" value="1"/>
</dbReference>
<feature type="transmembrane region" description="Helical" evidence="7">
    <location>
        <begin position="215"/>
        <end position="234"/>
    </location>
</feature>
<reference evidence="9 10" key="1">
    <citation type="submission" date="2016-05" db="EMBL/GenBank/DDBJ databases">
        <title>Genome sequencing of Trichophyton rubrum CMCC(F)T1i isolated from hair.</title>
        <authorList>
            <person name="Zhan P."/>
            <person name="Tao Y."/>
            <person name="Liu W."/>
        </authorList>
    </citation>
    <scope>NUCLEOTIDE SEQUENCE [LARGE SCALE GENOMIC DNA]</scope>
    <source>
        <strain evidence="10">CMCC(F)T1i</strain>
    </source>
</reference>
<feature type="transmembrane region" description="Helical" evidence="7">
    <location>
        <begin position="337"/>
        <end position="357"/>
    </location>
</feature>
<dbReference type="Proteomes" id="UP000243015">
    <property type="component" value="Unassembled WGS sequence"/>
</dbReference>
<feature type="transmembrane region" description="Helical" evidence="7">
    <location>
        <begin position="611"/>
        <end position="630"/>
    </location>
</feature>
<dbReference type="PROSITE" id="PS50850">
    <property type="entry name" value="MFS"/>
    <property type="match status" value="1"/>
</dbReference>
<evidence type="ECO:0000256" key="2">
    <source>
        <dbReference type="ARBA" id="ARBA00022448"/>
    </source>
</evidence>
<feature type="transmembrane region" description="Helical" evidence="7">
    <location>
        <begin position="240"/>
        <end position="260"/>
    </location>
</feature>
<comment type="subcellular location">
    <subcellularLocation>
        <location evidence="1">Endomembrane system</location>
        <topology evidence="1">Multi-pass membrane protein</topology>
    </subcellularLocation>
</comment>
<feature type="transmembrane region" description="Helical" evidence="7">
    <location>
        <begin position="369"/>
        <end position="388"/>
    </location>
</feature>
<evidence type="ECO:0000313" key="10">
    <source>
        <dbReference type="Proteomes" id="UP000243015"/>
    </source>
</evidence>
<feature type="transmembrane region" description="Helical" evidence="7">
    <location>
        <begin position="502"/>
        <end position="528"/>
    </location>
</feature>
<evidence type="ECO:0000313" key="9">
    <source>
        <dbReference type="EMBL" id="OAL61886.1"/>
    </source>
</evidence>
<feature type="transmembrane region" description="Helical" evidence="7">
    <location>
        <begin position="408"/>
        <end position="435"/>
    </location>
</feature>
<feature type="transmembrane region" description="Helical" evidence="7">
    <location>
        <begin position="472"/>
        <end position="496"/>
    </location>
</feature>
<feature type="transmembrane region" description="Helical" evidence="7">
    <location>
        <begin position="272"/>
        <end position="295"/>
    </location>
</feature>
<dbReference type="PANTHER" id="PTHR23501">
    <property type="entry name" value="MAJOR FACILITATOR SUPERFAMILY"/>
    <property type="match status" value="1"/>
</dbReference>
<dbReference type="Gene3D" id="1.20.1250.20">
    <property type="entry name" value="MFS general substrate transporter like domains"/>
    <property type="match status" value="1"/>
</dbReference>